<gene>
    <name evidence="2" type="ORF">A6K24_04910</name>
</gene>
<evidence type="ECO:0008006" key="4">
    <source>
        <dbReference type="Google" id="ProtNLM"/>
    </source>
</evidence>
<dbReference type="AlphaFoldDB" id="A0A179SZQ9"/>
<dbReference type="EMBL" id="LWSG01000012">
    <property type="protein sequence ID" value="OAS86844.1"/>
    <property type="molecule type" value="Genomic_DNA"/>
</dbReference>
<dbReference type="Pfam" id="PF04854">
    <property type="entry name" value="DUF624"/>
    <property type="match status" value="1"/>
</dbReference>
<evidence type="ECO:0000313" key="2">
    <source>
        <dbReference type="EMBL" id="OAS86844.1"/>
    </source>
</evidence>
<dbReference type="RefSeq" id="WP_066331495.1">
    <property type="nucleotide sequence ID" value="NZ_LWSG01000012.1"/>
</dbReference>
<feature type="transmembrane region" description="Helical" evidence="1">
    <location>
        <begin position="106"/>
        <end position="127"/>
    </location>
</feature>
<keyword evidence="3" id="KW-1185">Reference proteome</keyword>
<reference evidence="3" key="1">
    <citation type="submission" date="2016-04" db="EMBL/GenBank/DDBJ databases">
        <authorList>
            <person name="Lyu Z."/>
            <person name="Lyu W."/>
        </authorList>
    </citation>
    <scope>NUCLEOTIDE SEQUENCE [LARGE SCALE GENOMIC DNA]</scope>
    <source>
        <strain evidence="3">C44</strain>
    </source>
</reference>
<sequence length="203" mass="23909">MNKLMLFFDWIYRLLYLNALWVLFTVAGLVVFGLFPSTTSMFYIAKEWLNGNKDFPVFKTFFTKFKEEFVRSEIIGAIVVGIAVLLYFDLQFFFQKDGTIFYILRYLMLTVAFLYVMILAFLFPLFVQMKIPLGEFFKNVLFISITRILHSVIMAAGCFTIFVVFAKFAGLFIFFFGSTIAFWLTWNAKIALNKIHQKREIYQ</sequence>
<evidence type="ECO:0000313" key="3">
    <source>
        <dbReference type="Proteomes" id="UP000078534"/>
    </source>
</evidence>
<feature type="transmembrane region" description="Helical" evidence="1">
    <location>
        <begin position="171"/>
        <end position="192"/>
    </location>
</feature>
<keyword evidence="1" id="KW-0472">Membrane</keyword>
<feature type="transmembrane region" description="Helical" evidence="1">
    <location>
        <begin position="139"/>
        <end position="165"/>
    </location>
</feature>
<accession>A0A179SZQ9</accession>
<protein>
    <recommendedName>
        <fullName evidence="4">DUF624 domain-containing protein</fullName>
    </recommendedName>
</protein>
<keyword evidence="1" id="KW-0812">Transmembrane</keyword>
<dbReference type="InterPro" id="IPR006938">
    <property type="entry name" value="DUF624"/>
</dbReference>
<feature type="transmembrane region" description="Helical" evidence="1">
    <location>
        <begin position="20"/>
        <end position="45"/>
    </location>
</feature>
<dbReference type="STRING" id="152268.A6K24_04910"/>
<dbReference type="Proteomes" id="UP000078534">
    <property type="component" value="Unassembled WGS sequence"/>
</dbReference>
<comment type="caution">
    <text evidence="2">The sequence shown here is derived from an EMBL/GenBank/DDBJ whole genome shotgun (WGS) entry which is preliminary data.</text>
</comment>
<name>A0A179SZQ9_9BACI</name>
<evidence type="ECO:0000256" key="1">
    <source>
        <dbReference type="SAM" id="Phobius"/>
    </source>
</evidence>
<keyword evidence="1" id="KW-1133">Transmembrane helix</keyword>
<feature type="transmembrane region" description="Helical" evidence="1">
    <location>
        <begin position="74"/>
        <end position="94"/>
    </location>
</feature>
<proteinExistence type="predicted"/>
<dbReference type="OrthoDB" id="2869318at2"/>
<organism evidence="2 3">
    <name type="scientific">Metabacillus litoralis</name>
    <dbReference type="NCBI Taxonomy" id="152268"/>
    <lineage>
        <taxon>Bacteria</taxon>
        <taxon>Bacillati</taxon>
        <taxon>Bacillota</taxon>
        <taxon>Bacilli</taxon>
        <taxon>Bacillales</taxon>
        <taxon>Bacillaceae</taxon>
        <taxon>Metabacillus</taxon>
    </lineage>
</organism>